<protein>
    <submittedName>
        <fullName evidence="4">DUF1508 domain-containing protein</fullName>
    </submittedName>
</protein>
<proteinExistence type="predicted"/>
<evidence type="ECO:0000313" key="2">
    <source>
        <dbReference type="Proteomes" id="UP000038040"/>
    </source>
</evidence>
<keyword evidence="3" id="KW-1185">Reference proteome</keyword>
<reference evidence="1 3" key="2">
    <citation type="submission" date="2018-11" db="EMBL/GenBank/DDBJ databases">
        <authorList>
            <consortium name="Pathogen Informatics"/>
        </authorList>
    </citation>
    <scope>NUCLEOTIDE SEQUENCE [LARGE SCALE GENOMIC DNA]</scope>
</reference>
<evidence type="ECO:0000313" key="4">
    <source>
        <dbReference type="WBParaSite" id="DME_0000157401-mRNA-1"/>
    </source>
</evidence>
<evidence type="ECO:0000313" key="3">
    <source>
        <dbReference type="Proteomes" id="UP000274756"/>
    </source>
</evidence>
<dbReference type="AlphaFoldDB" id="A0A0N4U478"/>
<dbReference type="OrthoDB" id="6627613at2759"/>
<name>A0A0N4U478_DRAME</name>
<dbReference type="EMBL" id="UYYG01001154">
    <property type="protein sequence ID" value="VDN55961.1"/>
    <property type="molecule type" value="Genomic_DNA"/>
</dbReference>
<dbReference type="Proteomes" id="UP000274756">
    <property type="component" value="Unassembled WGS sequence"/>
</dbReference>
<dbReference type="Proteomes" id="UP000038040">
    <property type="component" value="Unplaced"/>
</dbReference>
<sequence>MDVACLSEVRLPHVSSRVIIKPGSQQRYWLYHSSVSNNSGRNGVAIVTSEKARSALIEWKPVNDRMA</sequence>
<accession>A0A0N4U478</accession>
<evidence type="ECO:0000313" key="1">
    <source>
        <dbReference type="EMBL" id="VDN55961.1"/>
    </source>
</evidence>
<organism evidence="2 4">
    <name type="scientific">Dracunculus medinensis</name>
    <name type="common">Guinea worm</name>
    <dbReference type="NCBI Taxonomy" id="318479"/>
    <lineage>
        <taxon>Eukaryota</taxon>
        <taxon>Metazoa</taxon>
        <taxon>Ecdysozoa</taxon>
        <taxon>Nematoda</taxon>
        <taxon>Chromadorea</taxon>
        <taxon>Rhabditida</taxon>
        <taxon>Spirurina</taxon>
        <taxon>Dracunculoidea</taxon>
        <taxon>Dracunculidae</taxon>
        <taxon>Dracunculus</taxon>
    </lineage>
</organism>
<reference evidence="4" key="1">
    <citation type="submission" date="2017-02" db="UniProtKB">
        <authorList>
            <consortium name="WormBaseParasite"/>
        </authorList>
    </citation>
    <scope>IDENTIFICATION</scope>
</reference>
<dbReference type="WBParaSite" id="DME_0000157401-mRNA-1">
    <property type="protein sequence ID" value="DME_0000157401-mRNA-1"/>
    <property type="gene ID" value="DME_0000157401"/>
</dbReference>
<gene>
    <name evidence="1" type="ORF">DME_LOCUS5934</name>
</gene>